<name>A0ABN6Y2X0_9MICO</name>
<feature type="transmembrane region" description="Helical" evidence="3">
    <location>
        <begin position="438"/>
        <end position="461"/>
    </location>
</feature>
<dbReference type="CDD" id="cd06225">
    <property type="entry name" value="HAMP"/>
    <property type="match status" value="1"/>
</dbReference>
<evidence type="ECO:0000256" key="3">
    <source>
        <dbReference type="SAM" id="Phobius"/>
    </source>
</evidence>
<keyword evidence="2 3" id="KW-1133">Transmembrane helix</keyword>
<sequence length="722" mass="77752">MSQESSDVVTSVPKRRFRWRAFLGRGSLDIQSKLLVMLLAVSILATLVIGAIGYVNGRNSLQDAAFQQVTNLRESRTSELKRTLQGIEQAVVLDSRNQSAIESTAAFTKGFDALQGTPVSADETTALSKYYSDSFAPALEKQSGETTDPKLFEPTTNPQAYLQTHYTVPYNGDYDEAIKTDDAGDGSAWSAAHAKFHDYYRELVYQLGYEDVLLLDTKGNVVYSAYSGVDLGTNVTTGPYSKSNLATVYNESLRSNSVDSAQVADYAAYQPSLDAPTAWVASPVGSGSSVLGVLAVQIPSATIDDVMTGNQGWKGDGLGDTGESYIAGPDKLMRSTSRELIQHPKQFEKDAVAAGTSTATAKREVATKSSILLQTVNTTAVDRGLKGQKGTAVDTDYLGHQALVAYAPLGLNGLNYVVVAKVDASEAFAPVDVFTRNLFLSMAAIIVVVTLLSLLLAQVFVRPVRKLQTAVNRVSAGEIGVEVETRSGDEFGDLGNSFNDMNRSLKLKQDLLDEQKAENDRLLLTLMPAEVARRYKEGEETIAEDHTDVSVSFADVVGFDEFARTKASGESLLLLNGLWKSFDDAAARLGVEKVRSTQRGYLASCGMTVPRVDNARRIVDFTLEQQAIVERFNGVNGTKLSLRAGIDSGVVTSGLIGRSSMVYDMWGDAVSLAYRVQGTGRVPGIYATQRVVDKLGDTVPFTEAGSVDTQSGSQQVFLIGGE</sequence>
<evidence type="ECO:0000313" key="6">
    <source>
        <dbReference type="EMBL" id="BDZ51685.1"/>
    </source>
</evidence>
<feature type="domain" description="Guanylate cyclase" evidence="4">
    <location>
        <begin position="550"/>
        <end position="677"/>
    </location>
</feature>
<evidence type="ECO:0000259" key="5">
    <source>
        <dbReference type="PROSITE" id="PS50885"/>
    </source>
</evidence>
<accession>A0ABN6Y2X0</accession>
<dbReference type="Pfam" id="PF00211">
    <property type="entry name" value="Guanylate_cyc"/>
    <property type="match status" value="1"/>
</dbReference>
<reference evidence="7" key="1">
    <citation type="journal article" date="2019" name="Int. J. Syst. Evol. Microbiol.">
        <title>The Global Catalogue of Microorganisms (GCM) 10K type strain sequencing project: providing services to taxonomists for standard genome sequencing and annotation.</title>
        <authorList>
            <consortium name="The Broad Institute Genomics Platform"/>
            <consortium name="The Broad Institute Genome Sequencing Center for Infectious Disease"/>
            <person name="Wu L."/>
            <person name="Ma J."/>
        </authorList>
    </citation>
    <scope>NUCLEOTIDE SEQUENCE [LARGE SCALE GENOMIC DNA]</scope>
    <source>
        <strain evidence="7">NBRC 108728</strain>
    </source>
</reference>
<dbReference type="SUPFAM" id="SSF55073">
    <property type="entry name" value="Nucleotide cyclase"/>
    <property type="match status" value="1"/>
</dbReference>
<evidence type="ECO:0000259" key="4">
    <source>
        <dbReference type="PROSITE" id="PS50125"/>
    </source>
</evidence>
<dbReference type="Gene3D" id="3.30.70.1230">
    <property type="entry name" value="Nucleotide cyclase"/>
    <property type="match status" value="1"/>
</dbReference>
<protein>
    <submittedName>
        <fullName evidence="6">Adenylate/guanylate cyclase domain-containing protein</fullName>
    </submittedName>
</protein>
<dbReference type="PANTHER" id="PTHR45655:SF13">
    <property type="entry name" value="SOLUBLE GUANYLATE CYCLASE GCY-32-RELATED"/>
    <property type="match status" value="1"/>
</dbReference>
<dbReference type="InterPro" id="IPR003660">
    <property type="entry name" value="HAMP_dom"/>
</dbReference>
<keyword evidence="7" id="KW-1185">Reference proteome</keyword>
<evidence type="ECO:0000256" key="1">
    <source>
        <dbReference type="ARBA" id="ARBA00022692"/>
    </source>
</evidence>
<feature type="domain" description="HAMP" evidence="5">
    <location>
        <begin position="458"/>
        <end position="510"/>
    </location>
</feature>
<dbReference type="Gene3D" id="3.30.450.20">
    <property type="entry name" value="PAS domain"/>
    <property type="match status" value="1"/>
</dbReference>
<dbReference type="SMART" id="SM00304">
    <property type="entry name" value="HAMP"/>
    <property type="match status" value="1"/>
</dbReference>
<feature type="transmembrane region" description="Helical" evidence="3">
    <location>
        <begin position="34"/>
        <end position="55"/>
    </location>
</feature>
<dbReference type="SUPFAM" id="SSF158472">
    <property type="entry name" value="HAMP domain-like"/>
    <property type="match status" value="1"/>
</dbReference>
<dbReference type="RefSeq" id="WP_286344393.1">
    <property type="nucleotide sequence ID" value="NZ_AP027732.1"/>
</dbReference>
<organism evidence="6 7">
    <name type="scientific">Frondihabitans sucicola</name>
    <dbReference type="NCBI Taxonomy" id="1268041"/>
    <lineage>
        <taxon>Bacteria</taxon>
        <taxon>Bacillati</taxon>
        <taxon>Actinomycetota</taxon>
        <taxon>Actinomycetes</taxon>
        <taxon>Micrococcales</taxon>
        <taxon>Microbacteriaceae</taxon>
        <taxon>Frondihabitans</taxon>
    </lineage>
</organism>
<dbReference type="CDD" id="cd07302">
    <property type="entry name" value="CHD"/>
    <property type="match status" value="1"/>
</dbReference>
<dbReference type="PROSITE" id="PS50125">
    <property type="entry name" value="GUANYLATE_CYCLASE_2"/>
    <property type="match status" value="1"/>
</dbReference>
<evidence type="ECO:0000256" key="2">
    <source>
        <dbReference type="ARBA" id="ARBA00022989"/>
    </source>
</evidence>
<dbReference type="EMBL" id="AP027732">
    <property type="protein sequence ID" value="BDZ51685.1"/>
    <property type="molecule type" value="Genomic_DNA"/>
</dbReference>
<dbReference type="SMART" id="SM00044">
    <property type="entry name" value="CYCc"/>
    <property type="match status" value="1"/>
</dbReference>
<dbReference type="InterPro" id="IPR001054">
    <property type="entry name" value="A/G_cyclase"/>
</dbReference>
<gene>
    <name evidence="6" type="ORF">GCM10025867_39260</name>
</gene>
<dbReference type="Gene3D" id="6.10.340.10">
    <property type="match status" value="1"/>
</dbReference>
<keyword evidence="3" id="KW-0472">Membrane</keyword>
<dbReference type="InterPro" id="IPR029787">
    <property type="entry name" value="Nucleotide_cyclase"/>
</dbReference>
<dbReference type="PANTHER" id="PTHR45655">
    <property type="entry name" value="GUANYLATE CYCLASE SOLUBLE SUBUNIT BETA-2"/>
    <property type="match status" value="1"/>
</dbReference>
<evidence type="ECO:0000313" key="7">
    <source>
        <dbReference type="Proteomes" id="UP001321486"/>
    </source>
</evidence>
<dbReference type="Proteomes" id="UP001321486">
    <property type="component" value="Chromosome"/>
</dbReference>
<keyword evidence="1 3" id="KW-0812">Transmembrane</keyword>
<dbReference type="PROSITE" id="PS50885">
    <property type="entry name" value="HAMP"/>
    <property type="match status" value="1"/>
</dbReference>
<dbReference type="Pfam" id="PF00672">
    <property type="entry name" value="HAMP"/>
    <property type="match status" value="1"/>
</dbReference>
<proteinExistence type="predicted"/>